<dbReference type="EMBL" id="BPQB01000050">
    <property type="protein sequence ID" value="GJE95536.1"/>
    <property type="molecule type" value="Genomic_DNA"/>
</dbReference>
<proteinExistence type="inferred from homology"/>
<evidence type="ECO:0000313" key="12">
    <source>
        <dbReference type="EMBL" id="GJE95536.1"/>
    </source>
</evidence>
<reference evidence="12 13" key="1">
    <citation type="submission" date="2021-08" db="EMBL/GenBank/DDBJ databases">
        <title>Draft Genome Sequence of Phanerochaete sordida strain YK-624.</title>
        <authorList>
            <person name="Mori T."/>
            <person name="Dohra H."/>
            <person name="Suzuki T."/>
            <person name="Kawagishi H."/>
            <person name="Hirai H."/>
        </authorList>
    </citation>
    <scope>NUCLEOTIDE SEQUENCE [LARGE SCALE GENOMIC DNA]</scope>
    <source>
        <strain evidence="12 13">YK-624</strain>
    </source>
</reference>
<protein>
    <submittedName>
        <fullName evidence="12">STE3 domain-containing protein</fullName>
    </submittedName>
</protein>
<gene>
    <name evidence="12" type="ORF">PsYK624_117210</name>
</gene>
<evidence type="ECO:0000256" key="8">
    <source>
        <dbReference type="ARBA" id="ARBA00023170"/>
    </source>
</evidence>
<evidence type="ECO:0000256" key="11">
    <source>
        <dbReference type="SAM" id="Phobius"/>
    </source>
</evidence>
<evidence type="ECO:0000256" key="1">
    <source>
        <dbReference type="ARBA" id="ARBA00004141"/>
    </source>
</evidence>
<dbReference type="AlphaFoldDB" id="A0A9P3GIS0"/>
<dbReference type="PANTHER" id="PTHR28097">
    <property type="entry name" value="PHEROMONE A FACTOR RECEPTOR"/>
    <property type="match status" value="1"/>
</dbReference>
<feature type="transmembrane region" description="Helical" evidence="11">
    <location>
        <begin position="116"/>
        <end position="136"/>
    </location>
</feature>
<dbReference type="Pfam" id="PF02076">
    <property type="entry name" value="STE3"/>
    <property type="match status" value="1"/>
</dbReference>
<comment type="similarity">
    <text evidence="2">Belongs to the G-protein coupled receptor 4 family.</text>
</comment>
<evidence type="ECO:0000256" key="3">
    <source>
        <dbReference type="ARBA" id="ARBA00022507"/>
    </source>
</evidence>
<evidence type="ECO:0000256" key="5">
    <source>
        <dbReference type="ARBA" id="ARBA00022989"/>
    </source>
</evidence>
<feature type="transmembrane region" description="Helical" evidence="11">
    <location>
        <begin position="156"/>
        <end position="180"/>
    </location>
</feature>
<dbReference type="OrthoDB" id="2874149at2759"/>
<feature type="transmembrane region" description="Helical" evidence="11">
    <location>
        <begin position="12"/>
        <end position="29"/>
    </location>
</feature>
<dbReference type="CDD" id="cd14966">
    <property type="entry name" value="7tmD_STE3"/>
    <property type="match status" value="1"/>
</dbReference>
<organism evidence="12 13">
    <name type="scientific">Phanerochaete sordida</name>
    <dbReference type="NCBI Taxonomy" id="48140"/>
    <lineage>
        <taxon>Eukaryota</taxon>
        <taxon>Fungi</taxon>
        <taxon>Dikarya</taxon>
        <taxon>Basidiomycota</taxon>
        <taxon>Agaricomycotina</taxon>
        <taxon>Agaricomycetes</taxon>
        <taxon>Polyporales</taxon>
        <taxon>Phanerochaetaceae</taxon>
        <taxon>Phanerochaete</taxon>
    </lineage>
</organism>
<evidence type="ECO:0000256" key="9">
    <source>
        <dbReference type="ARBA" id="ARBA00023224"/>
    </source>
</evidence>
<dbReference type="InterPro" id="IPR001499">
    <property type="entry name" value="GPCR_STE3"/>
</dbReference>
<dbReference type="GO" id="GO:0000750">
    <property type="term" value="P:pheromone-dependent signal transduction involved in conjugation with cellular fusion"/>
    <property type="evidence" value="ECO:0007669"/>
    <property type="project" value="TreeGrafter"/>
</dbReference>
<evidence type="ECO:0000256" key="7">
    <source>
        <dbReference type="ARBA" id="ARBA00023136"/>
    </source>
</evidence>
<dbReference type="PANTHER" id="PTHR28097:SF1">
    <property type="entry name" value="PHEROMONE A FACTOR RECEPTOR"/>
    <property type="match status" value="1"/>
</dbReference>
<keyword evidence="13" id="KW-1185">Reference proteome</keyword>
<feature type="transmembrane region" description="Helical" evidence="11">
    <location>
        <begin position="35"/>
        <end position="54"/>
    </location>
</feature>
<dbReference type="PRINTS" id="PR00899">
    <property type="entry name" value="GPCRSTE3"/>
</dbReference>
<keyword evidence="8" id="KW-0675">Receptor</keyword>
<evidence type="ECO:0000313" key="13">
    <source>
        <dbReference type="Proteomes" id="UP000703269"/>
    </source>
</evidence>
<keyword evidence="6" id="KW-0297">G-protein coupled receptor</keyword>
<name>A0A9P3GIS0_9APHY</name>
<keyword evidence="5 11" id="KW-1133">Transmembrane helix</keyword>
<keyword evidence="7 11" id="KW-0472">Membrane</keyword>
<feature type="compositionally biased region" description="Basic and acidic residues" evidence="10">
    <location>
        <begin position="418"/>
        <end position="428"/>
    </location>
</feature>
<comment type="caution">
    <text evidence="12">The sequence shown here is derived from an EMBL/GenBank/DDBJ whole genome shotgun (WGS) entry which is preliminary data.</text>
</comment>
<evidence type="ECO:0000256" key="10">
    <source>
        <dbReference type="SAM" id="MobiDB-lite"/>
    </source>
</evidence>
<accession>A0A9P3GIS0</accession>
<dbReference type="GO" id="GO:0005886">
    <property type="term" value="C:plasma membrane"/>
    <property type="evidence" value="ECO:0007669"/>
    <property type="project" value="TreeGrafter"/>
</dbReference>
<keyword evidence="9" id="KW-0807">Transducer</keyword>
<keyword evidence="4 11" id="KW-0812">Transmembrane</keyword>
<evidence type="ECO:0000256" key="4">
    <source>
        <dbReference type="ARBA" id="ARBA00022692"/>
    </source>
</evidence>
<feature type="transmembrane region" description="Helical" evidence="11">
    <location>
        <begin position="211"/>
        <end position="231"/>
    </location>
</feature>
<feature type="region of interest" description="Disordered" evidence="10">
    <location>
        <begin position="406"/>
        <end position="475"/>
    </location>
</feature>
<comment type="subcellular location">
    <subcellularLocation>
        <location evidence="1">Membrane</location>
        <topology evidence="1">Multi-pass membrane protein</topology>
    </subcellularLocation>
</comment>
<dbReference type="GO" id="GO:0004932">
    <property type="term" value="F:mating-type factor pheromone receptor activity"/>
    <property type="evidence" value="ECO:0007669"/>
    <property type="project" value="InterPro"/>
</dbReference>
<feature type="transmembrane region" description="Helical" evidence="11">
    <location>
        <begin position="274"/>
        <end position="293"/>
    </location>
</feature>
<evidence type="ECO:0000256" key="6">
    <source>
        <dbReference type="ARBA" id="ARBA00023040"/>
    </source>
</evidence>
<feature type="region of interest" description="Disordered" evidence="10">
    <location>
        <begin position="326"/>
        <end position="368"/>
    </location>
</feature>
<evidence type="ECO:0000256" key="2">
    <source>
        <dbReference type="ARBA" id="ARBA00011085"/>
    </source>
</evidence>
<sequence>MGLPWTVQQKIYTAFCGLGFVLAYIPFYWHLEASNIGAVLWMFWSGTGCLVYFINGIVWHDSTTNCAPVWCDITTRFMQGQPIGTTVASLLINHRLYRIFKASETGVAPDRRKMMIIDLSVGLGVPVIFMGTYWFVQGHRFDIVEGFGCIQAEPLTYVWIFTYGIWPSIIIAVSGCFGVLSIRAFFRHRRATGILPGTSSKHITSSRYFRLMLFASVDVLLTFPLTLALLYNVLTTQDMYPYAGLADLHFGFDNVVQVPAAAWRARQGSIDQTLLAPGTAVASVGVFFAFFGLSAQARAQYAAAWAALRARLPALPWPARWTGPRAKLPSEPGTNHAKAGGGISHLTMPSFVQRPAPPRPRRPSDASTLSVCVTVEGHVVSDAGLSGPTLLYDEDEKALADAERALRGDDKSLDEDDKAFGDSKDGRAPRWPPGLAWLGSAPSPATPASRLTRPPSHSFHGPRSVTGTWGTLGDV</sequence>
<keyword evidence="3" id="KW-0589">Pheromone response</keyword>
<dbReference type="Proteomes" id="UP000703269">
    <property type="component" value="Unassembled WGS sequence"/>
</dbReference>